<feature type="compositionally biased region" description="Low complexity" evidence="5">
    <location>
        <begin position="140"/>
        <end position="152"/>
    </location>
</feature>
<dbReference type="Proteomes" id="UP000317494">
    <property type="component" value="Unassembled WGS sequence"/>
</dbReference>
<dbReference type="InterPro" id="IPR039136">
    <property type="entry name" value="NUFIP1-like"/>
</dbReference>
<protein>
    <recommendedName>
        <fullName evidence="12">C3H1-type domain-containing protein</fullName>
    </recommendedName>
</protein>
<feature type="domain" description="C3H1-type" evidence="6">
    <location>
        <begin position="280"/>
        <end position="307"/>
    </location>
</feature>
<name>A0A507CWC9_9FUNG</name>
<comment type="caution">
    <text evidence="8">The sequence shown here is derived from an EMBL/GenBank/DDBJ whole genome shotgun (WGS) entry which is preliminary data.</text>
</comment>
<feature type="domain" description="C2H2-type" evidence="7">
    <location>
        <begin position="171"/>
        <end position="193"/>
    </location>
</feature>
<dbReference type="OrthoDB" id="273070at2759"/>
<sequence>MSHQPQTTLACGYGYGPPPDGFAPPPPPPSAHSHSRHQFPNPKQPRNHRHQPYHHHSNTRATHGSYHNSPHGSVPFPQQYSQLPHSPYHHQPPTYNGQFYYGQELSYHGRFIAPNATNPQAYQPHQYHGSPYYEWYGQQPTAHPHYSTTTTPAPAPAPAPAPPRPPPPESWNCVTCSKTFQNPEKLENHMKLHEKCPHCDFEAIPKVMGWHQQEMHAGTLKLPKAAESPEEIAKWIEDRKKNWPSAANLARKQAETEAKAAAAAERKSQPSSTKPKHQKLQSNAPCKYFAKGKCFKGSNCPHLHAPSRTGGEVVSPGESTSAVNAGATVVRSTLLKKLLEKDVKQERRILLQCIAYLVENMKE</sequence>
<feature type="compositionally biased region" description="Basic and acidic residues" evidence="5">
    <location>
        <begin position="252"/>
        <end position="268"/>
    </location>
</feature>
<dbReference type="PROSITE" id="PS50157">
    <property type="entry name" value="ZINC_FINGER_C2H2_2"/>
    <property type="match status" value="1"/>
</dbReference>
<dbReference type="GO" id="GO:0005634">
    <property type="term" value="C:nucleus"/>
    <property type="evidence" value="ECO:0007669"/>
    <property type="project" value="TreeGrafter"/>
</dbReference>
<gene>
    <name evidence="8" type="ORF">SeLEV6574_g05063</name>
    <name evidence="9" type="ORF">SeMB42_g04359</name>
</gene>
<dbReference type="SMART" id="SM00355">
    <property type="entry name" value="ZnF_C2H2"/>
    <property type="match status" value="2"/>
</dbReference>
<dbReference type="InterPro" id="IPR013087">
    <property type="entry name" value="Znf_C2H2_type"/>
</dbReference>
<dbReference type="GO" id="GO:0000492">
    <property type="term" value="P:box C/D snoRNP assembly"/>
    <property type="evidence" value="ECO:0007669"/>
    <property type="project" value="TreeGrafter"/>
</dbReference>
<evidence type="ECO:0000259" key="6">
    <source>
        <dbReference type="PROSITE" id="PS50103"/>
    </source>
</evidence>
<feature type="compositionally biased region" description="Basic residues" evidence="5">
    <location>
        <begin position="45"/>
        <end position="58"/>
    </location>
</feature>
<evidence type="ECO:0000313" key="9">
    <source>
        <dbReference type="EMBL" id="TPX44351.1"/>
    </source>
</evidence>
<dbReference type="AlphaFoldDB" id="A0A507CWC9"/>
<dbReference type="InterPro" id="IPR019496">
    <property type="entry name" value="NUFIP1_cons_dom"/>
</dbReference>
<dbReference type="PROSITE" id="PS00028">
    <property type="entry name" value="ZINC_FINGER_C2H2_1"/>
    <property type="match status" value="1"/>
</dbReference>
<dbReference type="Pfam" id="PF10453">
    <property type="entry name" value="NUFIP1"/>
    <property type="match status" value="1"/>
</dbReference>
<organism evidence="8 11">
    <name type="scientific">Synchytrium endobioticum</name>
    <dbReference type="NCBI Taxonomy" id="286115"/>
    <lineage>
        <taxon>Eukaryota</taxon>
        <taxon>Fungi</taxon>
        <taxon>Fungi incertae sedis</taxon>
        <taxon>Chytridiomycota</taxon>
        <taxon>Chytridiomycota incertae sedis</taxon>
        <taxon>Chytridiomycetes</taxon>
        <taxon>Synchytriales</taxon>
        <taxon>Synchytriaceae</taxon>
        <taxon>Synchytrium</taxon>
    </lineage>
</organism>
<evidence type="ECO:0000256" key="1">
    <source>
        <dbReference type="ARBA" id="ARBA00022723"/>
    </source>
</evidence>
<keyword evidence="3 4" id="KW-0862">Zinc</keyword>
<feature type="compositionally biased region" description="Pro residues" evidence="5">
    <location>
        <begin position="153"/>
        <end position="166"/>
    </location>
</feature>
<dbReference type="GO" id="GO:0008270">
    <property type="term" value="F:zinc ion binding"/>
    <property type="evidence" value="ECO:0007669"/>
    <property type="project" value="UniProtKB-KW"/>
</dbReference>
<evidence type="ECO:0000259" key="7">
    <source>
        <dbReference type="PROSITE" id="PS50157"/>
    </source>
</evidence>
<evidence type="ECO:0000256" key="3">
    <source>
        <dbReference type="ARBA" id="ARBA00022833"/>
    </source>
</evidence>
<dbReference type="PANTHER" id="PTHR13309">
    <property type="entry name" value="NUCLEAR FRAGILE X MENTAL RETARDATION PROTEIN INTERACTING PROTEIN 1"/>
    <property type="match status" value="1"/>
</dbReference>
<evidence type="ECO:0000256" key="5">
    <source>
        <dbReference type="SAM" id="MobiDB-lite"/>
    </source>
</evidence>
<dbReference type="InterPro" id="IPR000571">
    <property type="entry name" value="Znf_CCCH"/>
</dbReference>
<feature type="region of interest" description="Disordered" evidence="5">
    <location>
        <begin position="139"/>
        <end position="166"/>
    </location>
</feature>
<evidence type="ECO:0000256" key="4">
    <source>
        <dbReference type="PROSITE-ProRule" id="PRU00723"/>
    </source>
</evidence>
<keyword evidence="10" id="KW-1185">Reference proteome</keyword>
<keyword evidence="2 4" id="KW-0863">Zinc-finger</keyword>
<dbReference type="EMBL" id="QEAM01000224">
    <property type="protein sequence ID" value="TPX43428.1"/>
    <property type="molecule type" value="Genomic_DNA"/>
</dbReference>
<feature type="region of interest" description="Disordered" evidence="5">
    <location>
        <begin position="246"/>
        <end position="281"/>
    </location>
</feature>
<reference evidence="10 11" key="1">
    <citation type="journal article" date="2019" name="Sci. Rep.">
        <title>Comparative genomics of chytrid fungi reveal insights into the obligate biotrophic and pathogenic lifestyle of Synchytrium endobioticum.</title>
        <authorList>
            <person name="van de Vossenberg B.T.L.H."/>
            <person name="Warris S."/>
            <person name="Nguyen H.D.T."/>
            <person name="van Gent-Pelzer M.P.E."/>
            <person name="Joly D.L."/>
            <person name="van de Geest H.C."/>
            <person name="Bonants P.J.M."/>
            <person name="Smith D.S."/>
            <person name="Levesque C.A."/>
            <person name="van der Lee T.A.J."/>
        </authorList>
    </citation>
    <scope>NUCLEOTIDE SEQUENCE [LARGE SCALE GENOMIC DNA]</scope>
    <source>
        <strain evidence="8 11">LEV6574</strain>
        <strain evidence="9 10">MB42</strain>
    </source>
</reference>
<keyword evidence="1 4" id="KW-0479">Metal-binding</keyword>
<feature type="compositionally biased region" description="Pro residues" evidence="5">
    <location>
        <begin position="16"/>
        <end position="30"/>
    </location>
</feature>
<evidence type="ECO:0000313" key="10">
    <source>
        <dbReference type="Proteomes" id="UP000317494"/>
    </source>
</evidence>
<dbReference type="PANTHER" id="PTHR13309:SF0">
    <property type="entry name" value="FMR1-INTERACTING PROTEIN NUFIP1"/>
    <property type="match status" value="1"/>
</dbReference>
<dbReference type="PROSITE" id="PS50103">
    <property type="entry name" value="ZF_C3H1"/>
    <property type="match status" value="1"/>
</dbReference>
<evidence type="ECO:0000313" key="8">
    <source>
        <dbReference type="EMBL" id="TPX43428.1"/>
    </source>
</evidence>
<dbReference type="Proteomes" id="UP000320475">
    <property type="component" value="Unassembled WGS sequence"/>
</dbReference>
<proteinExistence type="predicted"/>
<feature type="region of interest" description="Disordered" evidence="5">
    <location>
        <begin position="1"/>
        <end position="95"/>
    </location>
</feature>
<dbReference type="GO" id="GO:0003723">
    <property type="term" value="F:RNA binding"/>
    <property type="evidence" value="ECO:0007669"/>
    <property type="project" value="InterPro"/>
</dbReference>
<evidence type="ECO:0008006" key="12">
    <source>
        <dbReference type="Google" id="ProtNLM"/>
    </source>
</evidence>
<dbReference type="VEuPathDB" id="FungiDB:SeMB42_g04359"/>
<dbReference type="Gene3D" id="4.10.1000.10">
    <property type="entry name" value="Zinc finger, CCCH-type"/>
    <property type="match status" value="1"/>
</dbReference>
<evidence type="ECO:0000313" key="11">
    <source>
        <dbReference type="Proteomes" id="UP000320475"/>
    </source>
</evidence>
<accession>A0A507CWC9</accession>
<dbReference type="SUPFAM" id="SSF90229">
    <property type="entry name" value="CCCH zinc finger"/>
    <property type="match status" value="1"/>
</dbReference>
<dbReference type="STRING" id="286115.A0A507CWC9"/>
<dbReference type="EMBL" id="QEAN01000174">
    <property type="protein sequence ID" value="TPX44351.1"/>
    <property type="molecule type" value="Genomic_DNA"/>
</dbReference>
<evidence type="ECO:0000256" key="2">
    <source>
        <dbReference type="ARBA" id="ARBA00022771"/>
    </source>
</evidence>
<dbReference type="InterPro" id="IPR036855">
    <property type="entry name" value="Znf_CCCH_sf"/>
</dbReference>
<feature type="zinc finger region" description="C3H1-type" evidence="4">
    <location>
        <begin position="280"/>
        <end position="307"/>
    </location>
</feature>
<dbReference type="SMART" id="SM00356">
    <property type="entry name" value="ZnF_C3H1"/>
    <property type="match status" value="1"/>
</dbReference>
<feature type="compositionally biased region" description="Polar residues" evidence="5">
    <location>
        <begin position="59"/>
        <end position="84"/>
    </location>
</feature>